<name>A0A3B1CUU4_9ZZZZ</name>
<sequence length="265" mass="30523">MQDIYIRNGGKPDNPHRHEYYTALIVEEGQGSHVIDFNNYKLQNNLVYFISPGQVHQLIEKKQPKGFALLFSTEFLMENNIPLSFINNLNLFKDYSQNPPLEIDAGQLKKLLDYCSDIYAWDQSSLRFKGQAIGSLLKLLLIECNNFCNTSFGHSQNIETGNVIYKNFKNLVDQNYARWHATSDYAKGLFVTPDHLNRIVKLLTGKTAKEFIQSRISIEAKRMLYFSDLSAKEIGYKLGFFEPANFSAFFKKCTGKSPSQFRKKQ</sequence>
<evidence type="ECO:0000313" key="5">
    <source>
        <dbReference type="EMBL" id="VAX26420.1"/>
    </source>
</evidence>
<keyword evidence="2" id="KW-0238">DNA-binding</keyword>
<dbReference type="InterPro" id="IPR018060">
    <property type="entry name" value="HTH_AraC"/>
</dbReference>
<keyword evidence="1" id="KW-0805">Transcription regulation</keyword>
<dbReference type="PROSITE" id="PS01124">
    <property type="entry name" value="HTH_ARAC_FAMILY_2"/>
    <property type="match status" value="1"/>
</dbReference>
<evidence type="ECO:0000256" key="3">
    <source>
        <dbReference type="ARBA" id="ARBA00023163"/>
    </source>
</evidence>
<accession>A0A3B1CUU4</accession>
<protein>
    <recommendedName>
        <fullName evidence="4">HTH araC/xylS-type domain-containing protein</fullName>
    </recommendedName>
</protein>
<organism evidence="5">
    <name type="scientific">hydrothermal vent metagenome</name>
    <dbReference type="NCBI Taxonomy" id="652676"/>
    <lineage>
        <taxon>unclassified sequences</taxon>
        <taxon>metagenomes</taxon>
        <taxon>ecological metagenomes</taxon>
    </lineage>
</organism>
<dbReference type="Pfam" id="PF02311">
    <property type="entry name" value="AraC_binding"/>
    <property type="match status" value="1"/>
</dbReference>
<dbReference type="SUPFAM" id="SSF51215">
    <property type="entry name" value="Regulatory protein AraC"/>
    <property type="match status" value="1"/>
</dbReference>
<dbReference type="Gene3D" id="1.10.10.60">
    <property type="entry name" value="Homeodomain-like"/>
    <property type="match status" value="1"/>
</dbReference>
<evidence type="ECO:0000259" key="4">
    <source>
        <dbReference type="PROSITE" id="PS01124"/>
    </source>
</evidence>
<reference evidence="5" key="1">
    <citation type="submission" date="2018-06" db="EMBL/GenBank/DDBJ databases">
        <authorList>
            <person name="Zhirakovskaya E."/>
        </authorList>
    </citation>
    <scope>NUCLEOTIDE SEQUENCE</scope>
</reference>
<dbReference type="GO" id="GO:0003700">
    <property type="term" value="F:DNA-binding transcription factor activity"/>
    <property type="evidence" value="ECO:0007669"/>
    <property type="project" value="InterPro"/>
</dbReference>
<feature type="domain" description="HTH araC/xylS-type" evidence="4">
    <location>
        <begin position="166"/>
        <end position="264"/>
    </location>
</feature>
<dbReference type="AlphaFoldDB" id="A0A3B1CUU4"/>
<dbReference type="EMBL" id="UOGD01000337">
    <property type="protein sequence ID" value="VAX26420.1"/>
    <property type="molecule type" value="Genomic_DNA"/>
</dbReference>
<dbReference type="Gene3D" id="2.60.120.10">
    <property type="entry name" value="Jelly Rolls"/>
    <property type="match status" value="1"/>
</dbReference>
<evidence type="ECO:0000256" key="1">
    <source>
        <dbReference type="ARBA" id="ARBA00023015"/>
    </source>
</evidence>
<dbReference type="InterPro" id="IPR037923">
    <property type="entry name" value="HTH-like"/>
</dbReference>
<dbReference type="PANTHER" id="PTHR43280:SF32">
    <property type="entry name" value="TRANSCRIPTIONAL REGULATORY PROTEIN"/>
    <property type="match status" value="1"/>
</dbReference>
<dbReference type="InterPro" id="IPR009057">
    <property type="entry name" value="Homeodomain-like_sf"/>
</dbReference>
<dbReference type="Pfam" id="PF12833">
    <property type="entry name" value="HTH_18"/>
    <property type="match status" value="1"/>
</dbReference>
<keyword evidence="3" id="KW-0804">Transcription</keyword>
<dbReference type="SUPFAM" id="SSF46689">
    <property type="entry name" value="Homeodomain-like"/>
    <property type="match status" value="1"/>
</dbReference>
<dbReference type="InterPro" id="IPR003313">
    <property type="entry name" value="AraC-bd"/>
</dbReference>
<dbReference type="GO" id="GO:0043565">
    <property type="term" value="F:sequence-specific DNA binding"/>
    <property type="evidence" value="ECO:0007669"/>
    <property type="project" value="InterPro"/>
</dbReference>
<proteinExistence type="predicted"/>
<gene>
    <name evidence="5" type="ORF">MNBD_IGNAVI01-313</name>
</gene>
<dbReference type="InterPro" id="IPR014710">
    <property type="entry name" value="RmlC-like_jellyroll"/>
</dbReference>
<dbReference type="SMART" id="SM00342">
    <property type="entry name" value="HTH_ARAC"/>
    <property type="match status" value="1"/>
</dbReference>
<evidence type="ECO:0000256" key="2">
    <source>
        <dbReference type="ARBA" id="ARBA00023125"/>
    </source>
</evidence>
<dbReference type="PANTHER" id="PTHR43280">
    <property type="entry name" value="ARAC-FAMILY TRANSCRIPTIONAL REGULATOR"/>
    <property type="match status" value="1"/>
</dbReference>